<keyword evidence="2" id="KW-0067">ATP-binding</keyword>
<feature type="domain" description="AAA" evidence="1">
    <location>
        <begin position="21"/>
        <end position="130"/>
    </location>
</feature>
<sequence length="374" mass="41109">MAYMRRLIDDELDVLMPDLAAIALDGPKGVGKTATGLERAGTVLRVDQPETAIMLEGDPYSWIGRRPPILVDEWQRLPWTWDTVRRAVDDGAAPGTFLLAGSATPGNARTHSGAGRIVSLRMRPMSLPERCLVQPAVSLAELLTGSHTPVEGACDLKLADYVREIESSGFPGIRSLGNRARRVQLESYLTRALSRDLAEERGIQVRRPATLRAWAAAYAHASSSTSTWENIRRDATPGDGDHPTKATAINYRDWLTSLWLLDPVPPWLPIGTGIRNLGRSEKHQLADPALAAQLLRVREVGSVNFDWPHGDGLFWPHVYPETGLTESSHSLAPTSMWGFEACGHDLERELFPHRAAGCPGCRHHRSCRPGPGRP</sequence>
<gene>
    <name evidence="2" type="ORF">J5A53_12295</name>
</gene>
<dbReference type="PANTHER" id="PTHR43566:SF2">
    <property type="entry name" value="DUF4143 DOMAIN-CONTAINING PROTEIN"/>
    <property type="match status" value="1"/>
</dbReference>
<dbReference type="PANTHER" id="PTHR43566">
    <property type="entry name" value="CONSERVED PROTEIN"/>
    <property type="match status" value="1"/>
</dbReference>
<keyword evidence="2" id="KW-0547">Nucleotide-binding</keyword>
<name>A0AB37HS82_9ACTN</name>
<proteinExistence type="predicted"/>
<organism evidence="2 3">
    <name type="scientific">Arachnia propionica</name>
    <dbReference type="NCBI Taxonomy" id="1750"/>
    <lineage>
        <taxon>Bacteria</taxon>
        <taxon>Bacillati</taxon>
        <taxon>Actinomycetota</taxon>
        <taxon>Actinomycetes</taxon>
        <taxon>Propionibacteriales</taxon>
        <taxon>Propionibacteriaceae</taxon>
        <taxon>Arachnia</taxon>
    </lineage>
</organism>
<dbReference type="GO" id="GO:0005524">
    <property type="term" value="F:ATP binding"/>
    <property type="evidence" value="ECO:0007669"/>
    <property type="project" value="UniProtKB-KW"/>
</dbReference>
<accession>A0AB37HS82</accession>
<dbReference type="Proteomes" id="UP000677180">
    <property type="component" value="Chromosome"/>
</dbReference>
<dbReference type="EMBL" id="CP072385">
    <property type="protein sequence ID" value="QUC10545.1"/>
    <property type="molecule type" value="Genomic_DNA"/>
</dbReference>
<evidence type="ECO:0000259" key="1">
    <source>
        <dbReference type="Pfam" id="PF13173"/>
    </source>
</evidence>
<reference evidence="2" key="1">
    <citation type="submission" date="2021-03" db="EMBL/GenBank/DDBJ databases">
        <title>Human Oral Microbial Genomes.</title>
        <authorList>
            <person name="Johnston C.D."/>
            <person name="Chen T."/>
            <person name="Dewhirst F.E."/>
        </authorList>
    </citation>
    <scope>NUCLEOTIDE SEQUENCE</scope>
    <source>
        <strain evidence="2">F0714</strain>
    </source>
</reference>
<protein>
    <submittedName>
        <fullName evidence="2">ATP-binding protein</fullName>
    </submittedName>
</protein>
<dbReference type="AlphaFoldDB" id="A0AB37HS82"/>
<dbReference type="Pfam" id="PF13173">
    <property type="entry name" value="AAA_14"/>
    <property type="match status" value="1"/>
</dbReference>
<evidence type="ECO:0000313" key="3">
    <source>
        <dbReference type="Proteomes" id="UP000677180"/>
    </source>
</evidence>
<dbReference type="InterPro" id="IPR041682">
    <property type="entry name" value="AAA_14"/>
</dbReference>
<evidence type="ECO:0000313" key="2">
    <source>
        <dbReference type="EMBL" id="QUC10545.1"/>
    </source>
</evidence>